<dbReference type="GO" id="GO:0005886">
    <property type="term" value="C:plasma membrane"/>
    <property type="evidence" value="ECO:0007669"/>
    <property type="project" value="InterPro"/>
</dbReference>
<keyword evidence="5" id="KW-0520">NAD</keyword>
<dbReference type="Pfam" id="PF02254">
    <property type="entry name" value="TrkA_N"/>
    <property type="match status" value="2"/>
</dbReference>
<feature type="domain" description="RCK C-terminal" evidence="8">
    <location>
        <begin position="367"/>
        <end position="448"/>
    </location>
</feature>
<dbReference type="SUPFAM" id="SSF116726">
    <property type="entry name" value="TrkA C-terminal domain-like"/>
    <property type="match status" value="2"/>
</dbReference>
<evidence type="ECO:0000259" key="8">
    <source>
        <dbReference type="PROSITE" id="PS51202"/>
    </source>
</evidence>
<dbReference type="AlphaFoldDB" id="A0A380NIW6"/>
<dbReference type="Gene3D" id="3.40.50.720">
    <property type="entry name" value="NAD(P)-binding Rossmann-like Domain"/>
    <property type="match status" value="2"/>
</dbReference>
<dbReference type="EMBL" id="UHIO01000001">
    <property type="protein sequence ID" value="SUP40594.1"/>
    <property type="molecule type" value="Genomic_DNA"/>
</dbReference>
<feature type="domain" description="RCK C-terminal" evidence="8">
    <location>
        <begin position="141"/>
        <end position="223"/>
    </location>
</feature>
<dbReference type="NCBIfam" id="NF007032">
    <property type="entry name" value="PRK09496.1-4"/>
    <property type="match status" value="1"/>
</dbReference>
<dbReference type="Pfam" id="PF02080">
    <property type="entry name" value="TrkA_C"/>
    <property type="match status" value="2"/>
</dbReference>
<gene>
    <name evidence="9" type="primary">trkA</name>
    <name evidence="9" type="ORF">NCTC12020_00333</name>
</gene>
<dbReference type="RefSeq" id="WP_115309592.1">
    <property type="nucleotide sequence ID" value="NZ_UHIO01000001.1"/>
</dbReference>
<keyword evidence="10" id="KW-1185">Reference proteome</keyword>
<dbReference type="NCBIfam" id="NF007039">
    <property type="entry name" value="PRK09496.3-2"/>
    <property type="match status" value="1"/>
</dbReference>
<evidence type="ECO:0000256" key="5">
    <source>
        <dbReference type="ARBA" id="ARBA00023027"/>
    </source>
</evidence>
<dbReference type="PROSITE" id="PS51202">
    <property type="entry name" value="RCK_C"/>
    <property type="match status" value="2"/>
</dbReference>
<dbReference type="PANTHER" id="PTHR43833">
    <property type="entry name" value="POTASSIUM CHANNEL PROTEIN 2-RELATED-RELATED"/>
    <property type="match status" value="1"/>
</dbReference>
<feature type="domain" description="RCK N-terminal" evidence="7">
    <location>
        <begin position="1"/>
        <end position="121"/>
    </location>
</feature>
<protein>
    <recommendedName>
        <fullName evidence="1">Trk system potassium uptake protein TrkA</fullName>
    </recommendedName>
</protein>
<feature type="domain" description="RCK N-terminal" evidence="7">
    <location>
        <begin position="229"/>
        <end position="346"/>
    </location>
</feature>
<evidence type="ECO:0000256" key="3">
    <source>
        <dbReference type="ARBA" id="ARBA00022538"/>
    </source>
</evidence>
<dbReference type="InterPro" id="IPR003148">
    <property type="entry name" value="RCK_N"/>
</dbReference>
<name>A0A380NIW6_9FIRM</name>
<evidence type="ECO:0000259" key="7">
    <source>
        <dbReference type="PROSITE" id="PS51201"/>
    </source>
</evidence>
<keyword evidence="2" id="KW-0813">Transport</keyword>
<evidence type="ECO:0000256" key="4">
    <source>
        <dbReference type="ARBA" id="ARBA00022958"/>
    </source>
</evidence>
<evidence type="ECO:0000256" key="2">
    <source>
        <dbReference type="ARBA" id="ARBA00022448"/>
    </source>
</evidence>
<dbReference type="NCBIfam" id="NF007034">
    <property type="entry name" value="PRK09496.2-1"/>
    <property type="match status" value="1"/>
</dbReference>
<dbReference type="NCBIfam" id="NF007031">
    <property type="entry name" value="PRK09496.1-2"/>
    <property type="match status" value="1"/>
</dbReference>
<dbReference type="InterPro" id="IPR006037">
    <property type="entry name" value="RCK_C"/>
</dbReference>
<keyword evidence="4" id="KW-0630">Potassium</keyword>
<organism evidence="9 10">
    <name type="scientific">Veillonella criceti</name>
    <dbReference type="NCBI Taxonomy" id="103891"/>
    <lineage>
        <taxon>Bacteria</taxon>
        <taxon>Bacillati</taxon>
        <taxon>Bacillota</taxon>
        <taxon>Negativicutes</taxon>
        <taxon>Veillonellales</taxon>
        <taxon>Veillonellaceae</taxon>
        <taxon>Veillonella</taxon>
    </lineage>
</organism>
<keyword evidence="3" id="KW-0633">Potassium transport</keyword>
<keyword evidence="6" id="KW-0406">Ion transport</keyword>
<dbReference type="InterPro" id="IPR036291">
    <property type="entry name" value="NAD(P)-bd_dom_sf"/>
</dbReference>
<evidence type="ECO:0000256" key="6">
    <source>
        <dbReference type="ARBA" id="ARBA00023065"/>
    </source>
</evidence>
<dbReference type="Gene3D" id="3.30.70.1450">
    <property type="entry name" value="Regulator of K+ conductance, C-terminal domain"/>
    <property type="match status" value="2"/>
</dbReference>
<dbReference type="OrthoDB" id="9775180at2"/>
<dbReference type="SUPFAM" id="SSF51735">
    <property type="entry name" value="NAD(P)-binding Rossmann-fold domains"/>
    <property type="match status" value="2"/>
</dbReference>
<dbReference type="NCBIfam" id="NF007041">
    <property type="entry name" value="PRK09496.3-4"/>
    <property type="match status" value="1"/>
</dbReference>
<evidence type="ECO:0000313" key="9">
    <source>
        <dbReference type="EMBL" id="SUP40594.1"/>
    </source>
</evidence>
<dbReference type="InterPro" id="IPR006036">
    <property type="entry name" value="K_uptake_TrkA"/>
</dbReference>
<accession>A0A380NIW6</accession>
<sequence>MKIIVVGAGKVGYSVAQRLVQDEHDVYIIEKSAERIRNLENSLDVSLVQGNGSSLQLLKEIGMDDVGMLIAVTDSDEVNMLACSVAKIGGIPRTIARVRDNDYLKEENRELQQQLGVDLFINPEMVSAQEIVQVLQTPAALDVEDFASGAVRLMEFKMHEDVQYVGKRLRDIQFPESVIIVGILRNGEMIIPHGESRLMLMDKVFFLGSRDSILKIAEEFHEEAMMEETKRIVLVGAGLIGCNLTVLLEKAGYIVKVIEKDMARCEHLAAMVDNAMIINGDGTNMELLEAEEISDCDAIICLTDDDKLNLLVALLAKHLGVPKTIVRVGRPEYIVLMEQVGIDIVFSPRLLTSGEILRMVRKGENVVSISTFEGSKAEAVEVVLSPVSPIVNCALKDLKLPGKALVGAIVRDGSTIVPTGNTVLHADDHMVFFTLPNHVNKLLTYLKPVQ</sequence>
<dbReference type="PRINTS" id="PR00335">
    <property type="entry name" value="KUPTAKETRKA"/>
</dbReference>
<proteinExistence type="predicted"/>
<dbReference type="Proteomes" id="UP000255367">
    <property type="component" value="Unassembled WGS sequence"/>
</dbReference>
<dbReference type="PROSITE" id="PS51201">
    <property type="entry name" value="RCK_N"/>
    <property type="match status" value="2"/>
</dbReference>
<evidence type="ECO:0000256" key="1">
    <source>
        <dbReference type="ARBA" id="ARBA00017378"/>
    </source>
</evidence>
<dbReference type="InterPro" id="IPR050721">
    <property type="entry name" value="Trk_Ktr_HKT_K-transport"/>
</dbReference>
<reference evidence="9 10" key="1">
    <citation type="submission" date="2018-06" db="EMBL/GenBank/DDBJ databases">
        <authorList>
            <consortium name="Pathogen Informatics"/>
            <person name="Doyle S."/>
        </authorList>
    </citation>
    <scope>NUCLEOTIDE SEQUENCE [LARGE SCALE GENOMIC DNA]</scope>
    <source>
        <strain evidence="9 10">NCTC12020</strain>
    </source>
</reference>
<dbReference type="InterPro" id="IPR036721">
    <property type="entry name" value="RCK_C_sf"/>
</dbReference>
<dbReference type="PANTHER" id="PTHR43833:SF5">
    <property type="entry name" value="TRK SYSTEM POTASSIUM UPTAKE PROTEIN TRKA"/>
    <property type="match status" value="1"/>
</dbReference>
<evidence type="ECO:0000313" key="10">
    <source>
        <dbReference type="Proteomes" id="UP000255367"/>
    </source>
</evidence>
<dbReference type="GO" id="GO:0015079">
    <property type="term" value="F:potassium ion transmembrane transporter activity"/>
    <property type="evidence" value="ECO:0007669"/>
    <property type="project" value="InterPro"/>
</dbReference>